<gene>
    <name evidence="7" type="ORF">VKT23_012413</name>
</gene>
<dbReference type="EMBL" id="JBANRG010000030">
    <property type="protein sequence ID" value="KAK7451733.1"/>
    <property type="molecule type" value="Genomic_DNA"/>
</dbReference>
<evidence type="ECO:0000259" key="6">
    <source>
        <dbReference type="Pfam" id="PF00155"/>
    </source>
</evidence>
<reference evidence="7 8" key="1">
    <citation type="submission" date="2024-01" db="EMBL/GenBank/DDBJ databases">
        <title>A draft genome for the cacao thread blight pathogen Marasmiellus scandens.</title>
        <authorList>
            <person name="Baruah I.K."/>
            <person name="Leung J."/>
            <person name="Bukari Y."/>
            <person name="Amoako-Attah I."/>
            <person name="Meinhardt L.W."/>
            <person name="Bailey B.A."/>
            <person name="Cohen S.P."/>
        </authorList>
    </citation>
    <scope>NUCLEOTIDE SEQUENCE [LARGE SCALE GENOMIC DNA]</scope>
    <source>
        <strain evidence="7 8">GH-19</strain>
    </source>
</reference>
<evidence type="ECO:0000256" key="3">
    <source>
        <dbReference type="ARBA" id="ARBA00022576"/>
    </source>
</evidence>
<evidence type="ECO:0000256" key="1">
    <source>
        <dbReference type="ARBA" id="ARBA00001933"/>
    </source>
</evidence>
<evidence type="ECO:0000313" key="7">
    <source>
        <dbReference type="EMBL" id="KAK7451733.1"/>
    </source>
</evidence>
<comment type="similarity">
    <text evidence="2">Belongs to the class-I pyridoxal-phosphate-dependent aminotransferase family.</text>
</comment>
<dbReference type="Gene3D" id="3.40.640.10">
    <property type="entry name" value="Type I PLP-dependent aspartate aminotransferase-like (Major domain)"/>
    <property type="match status" value="1"/>
</dbReference>
<evidence type="ECO:0000313" key="8">
    <source>
        <dbReference type="Proteomes" id="UP001498398"/>
    </source>
</evidence>
<sequence>MNLQNSINLYHHLNGLSRSRVPSPLKDIVKYMNEPGMISLAGGLPHPSAFPYSAMQLQIYSPEADVATVSSKSSALLDISVGKYPSLHHPNNLSTALQYSVSTGSKSLSAFLYNFVQRVLRPAYSDFEVLLHFGNTDAWNKVVNLLCEPGDYILVEEYTYPSAQAVWAPMGCCGVPIPLDKDGILPEALERVLSDWEQVHPGVRRPHLLYVVPTGQNPTGSTLPLERKKEIYSICVKYDVIICEDDPYYFLQMPDYVPPSERDSEGIAKSERVTDDSLVDKLVPTFVSLDYQGRVIRLDTFSKTMGPGHRLGYFVCNPLFSERLLRASEVTTQAPGGWSQAIIEEHLTAWKHEGLLRWFNNLRNIYTIRRDWLCDLIFSVFDVRPSSDGIADDYIVFPKGYGSDQDTGKRHMFSFNAPKGGMFLWIKLNLTSNSNYRTLKASGEGDPEGTLETKIWMEMIQEKILLAPGSYHTPIIGPNERMKQEEGVAFFRLSFSFETREDMETGVKRMAKVFERSWGVGAYEDGQKSCACLIRNRL</sequence>
<dbReference type="InterPro" id="IPR004839">
    <property type="entry name" value="Aminotransferase_I/II_large"/>
</dbReference>
<keyword evidence="4" id="KW-0808">Transferase</keyword>
<name>A0ABR1J634_9AGAR</name>
<keyword evidence="8" id="KW-1185">Reference proteome</keyword>
<dbReference type="InterPro" id="IPR015424">
    <property type="entry name" value="PyrdxlP-dep_Trfase"/>
</dbReference>
<comment type="caution">
    <text evidence="7">The sequence shown here is derived from an EMBL/GenBank/DDBJ whole genome shotgun (WGS) entry which is preliminary data.</text>
</comment>
<evidence type="ECO:0000256" key="4">
    <source>
        <dbReference type="ARBA" id="ARBA00022679"/>
    </source>
</evidence>
<dbReference type="PANTHER" id="PTHR42790:SF1">
    <property type="entry name" value="AROMATIC AMINO ACID AMINOTRANSFERASE, HYPOTHETICAL (EUROFUNG)"/>
    <property type="match status" value="1"/>
</dbReference>
<keyword evidence="5" id="KW-0663">Pyridoxal phosphate</keyword>
<proteinExistence type="inferred from homology"/>
<feature type="domain" description="Aminotransferase class I/classII large" evidence="6">
    <location>
        <begin position="128"/>
        <end position="327"/>
    </location>
</feature>
<dbReference type="SUPFAM" id="SSF53383">
    <property type="entry name" value="PLP-dependent transferases"/>
    <property type="match status" value="1"/>
</dbReference>
<dbReference type="Pfam" id="PF00155">
    <property type="entry name" value="Aminotran_1_2"/>
    <property type="match status" value="1"/>
</dbReference>
<dbReference type="InterPro" id="IPR015421">
    <property type="entry name" value="PyrdxlP-dep_Trfase_major"/>
</dbReference>
<evidence type="ECO:0000256" key="2">
    <source>
        <dbReference type="ARBA" id="ARBA00007441"/>
    </source>
</evidence>
<accession>A0ABR1J634</accession>
<organism evidence="7 8">
    <name type="scientific">Marasmiellus scandens</name>
    <dbReference type="NCBI Taxonomy" id="2682957"/>
    <lineage>
        <taxon>Eukaryota</taxon>
        <taxon>Fungi</taxon>
        <taxon>Dikarya</taxon>
        <taxon>Basidiomycota</taxon>
        <taxon>Agaricomycotina</taxon>
        <taxon>Agaricomycetes</taxon>
        <taxon>Agaricomycetidae</taxon>
        <taxon>Agaricales</taxon>
        <taxon>Marasmiineae</taxon>
        <taxon>Omphalotaceae</taxon>
        <taxon>Marasmiellus</taxon>
    </lineage>
</organism>
<dbReference type="Proteomes" id="UP001498398">
    <property type="component" value="Unassembled WGS sequence"/>
</dbReference>
<dbReference type="CDD" id="cd00609">
    <property type="entry name" value="AAT_like"/>
    <property type="match status" value="1"/>
</dbReference>
<keyword evidence="3" id="KW-0032">Aminotransferase</keyword>
<dbReference type="PANTHER" id="PTHR42790">
    <property type="entry name" value="AMINOTRANSFERASE"/>
    <property type="match status" value="1"/>
</dbReference>
<evidence type="ECO:0000256" key="5">
    <source>
        <dbReference type="ARBA" id="ARBA00022898"/>
    </source>
</evidence>
<comment type="cofactor">
    <cofactor evidence="1">
        <name>pyridoxal 5'-phosphate</name>
        <dbReference type="ChEBI" id="CHEBI:597326"/>
    </cofactor>
</comment>
<dbReference type="InterPro" id="IPR050859">
    <property type="entry name" value="Class-I_PLP-dep_aminotransf"/>
</dbReference>
<protein>
    <recommendedName>
        <fullName evidence="6">Aminotransferase class I/classII large domain-containing protein</fullName>
    </recommendedName>
</protein>